<dbReference type="Ensembl" id="ENSGGOT00000043743.1">
    <property type="protein sequence ID" value="ENSGGOP00000037436.1"/>
    <property type="gene ID" value="ENSGGOG00000006121.3"/>
</dbReference>
<reference evidence="2 3" key="2">
    <citation type="journal article" date="2012" name="Nature">
        <title>Insights into hominid evolution from the gorilla genome sequence.</title>
        <authorList>
            <person name="Scally A."/>
            <person name="Dutheil J.Y."/>
            <person name="Hillier L.W."/>
            <person name="Jordan G.E."/>
            <person name="Goodhead I."/>
            <person name="Herrero J."/>
            <person name="Hobolth A."/>
            <person name="Lappalainen T."/>
            <person name="Mailund T."/>
            <person name="Marques-Bonet T."/>
            <person name="McCarthy S."/>
            <person name="Montgomery S.H."/>
            <person name="Schwalie P.C."/>
            <person name="Tang Y.A."/>
            <person name="Ward M.C."/>
            <person name="Xue Y."/>
            <person name="Yngvadottir B."/>
            <person name="Alkan C."/>
            <person name="Andersen L.N."/>
            <person name="Ayub Q."/>
            <person name="Ball E.V."/>
            <person name="Beal K."/>
            <person name="Bradley B.J."/>
            <person name="Chen Y."/>
            <person name="Clee C.M."/>
            <person name="Fitzgerald S."/>
            <person name="Graves T.A."/>
            <person name="Gu Y."/>
            <person name="Heath P."/>
            <person name="Heger A."/>
            <person name="Karakoc E."/>
            <person name="Kolb-Kokocinski A."/>
            <person name="Laird G.K."/>
            <person name="Lunter G."/>
            <person name="Meader S."/>
            <person name="Mort M."/>
            <person name="Mullikin J.C."/>
            <person name="Munch K."/>
            <person name="O'Connor T.D."/>
            <person name="Phillips A.D."/>
            <person name="Prado-Martinez J."/>
            <person name="Rogers A.S."/>
            <person name="Sajjadian S."/>
            <person name="Schmidt D."/>
            <person name="Shaw K."/>
            <person name="Simpson J.T."/>
            <person name="Stenson P.D."/>
            <person name="Turner D.J."/>
            <person name="Vigilant L."/>
            <person name="Vilella A.J."/>
            <person name="Whitener W."/>
            <person name="Zhu B."/>
            <person name="Cooper D.N."/>
            <person name="de Jong P."/>
            <person name="Dermitzakis E.T."/>
            <person name="Eichler E.E."/>
            <person name="Flicek P."/>
            <person name="Goldman N."/>
            <person name="Mundy N.I."/>
            <person name="Ning Z."/>
            <person name="Odom D.T."/>
            <person name="Ponting C.P."/>
            <person name="Quail M.A."/>
            <person name="Ryder O.A."/>
            <person name="Searle S.M."/>
            <person name="Warren W.C."/>
            <person name="Wilson R.K."/>
            <person name="Schierup M.H."/>
            <person name="Rogers J."/>
            <person name="Tyler-Smith C."/>
            <person name="Durbin R."/>
        </authorList>
    </citation>
    <scope>NUCLEOTIDE SEQUENCE [LARGE SCALE GENOMIC DNA]</scope>
</reference>
<accession>A0A2I2YRU4</accession>
<gene>
    <name evidence="2" type="primary">ZFP1</name>
</gene>
<dbReference type="GeneTree" id="ENSGT00940000161694"/>
<evidence type="ECO:0000313" key="3">
    <source>
        <dbReference type="Proteomes" id="UP000001519"/>
    </source>
</evidence>
<proteinExistence type="predicted"/>
<dbReference type="EMBL" id="CABD030102175">
    <property type="status" value="NOT_ANNOTATED_CDS"/>
    <property type="molecule type" value="Genomic_DNA"/>
</dbReference>
<sequence length="28" mass="3404">MNKSQKCGRLMTRWRETTETQTSRRGNF</sequence>
<dbReference type="EMBL" id="CABD030102173">
    <property type="status" value="NOT_ANNOTATED_CDS"/>
    <property type="molecule type" value="Genomic_DNA"/>
</dbReference>
<feature type="region of interest" description="Disordered" evidence="1">
    <location>
        <begin position="1"/>
        <end position="28"/>
    </location>
</feature>
<reference evidence="2" key="4">
    <citation type="submission" date="2025-09" db="UniProtKB">
        <authorList>
            <consortium name="Ensembl"/>
        </authorList>
    </citation>
    <scope>IDENTIFICATION</scope>
</reference>
<dbReference type="Bgee" id="ENSGGOG00000006121">
    <property type="expression patterns" value="Expressed in frontal cortex and 6 other cell types or tissues"/>
</dbReference>
<dbReference type="AlphaFoldDB" id="A0A2I2YRU4"/>
<dbReference type="EMBL" id="CABD030102174">
    <property type="status" value="NOT_ANNOTATED_CDS"/>
    <property type="molecule type" value="Genomic_DNA"/>
</dbReference>
<protein>
    <submittedName>
        <fullName evidence="2">ZFP1 zinc finger protein</fullName>
    </submittedName>
</protein>
<dbReference type="Proteomes" id="UP000001519">
    <property type="component" value="Chromosome 16"/>
</dbReference>
<organism evidence="2 3">
    <name type="scientific">Gorilla gorilla gorilla</name>
    <name type="common">Western lowland gorilla</name>
    <dbReference type="NCBI Taxonomy" id="9595"/>
    <lineage>
        <taxon>Eukaryota</taxon>
        <taxon>Metazoa</taxon>
        <taxon>Chordata</taxon>
        <taxon>Craniata</taxon>
        <taxon>Vertebrata</taxon>
        <taxon>Euteleostomi</taxon>
        <taxon>Mammalia</taxon>
        <taxon>Eutheria</taxon>
        <taxon>Euarchontoglires</taxon>
        <taxon>Primates</taxon>
        <taxon>Haplorrhini</taxon>
        <taxon>Catarrhini</taxon>
        <taxon>Hominidae</taxon>
        <taxon>Gorilla</taxon>
    </lineage>
</organism>
<reference evidence="2" key="3">
    <citation type="submission" date="2025-08" db="UniProtKB">
        <authorList>
            <consortium name="Ensembl"/>
        </authorList>
    </citation>
    <scope>IDENTIFICATION</scope>
</reference>
<name>A0A2I2YRU4_GORGO</name>
<reference evidence="3" key="1">
    <citation type="submission" date="2011-05" db="EMBL/GenBank/DDBJ databases">
        <title>Insights into the evolution of the great apes provided by the gorilla genome.</title>
        <authorList>
            <person name="Scally A."/>
        </authorList>
    </citation>
    <scope>NUCLEOTIDE SEQUENCE [LARGE SCALE GENOMIC DNA]</scope>
</reference>
<evidence type="ECO:0000256" key="1">
    <source>
        <dbReference type="SAM" id="MobiDB-lite"/>
    </source>
</evidence>
<feature type="compositionally biased region" description="Polar residues" evidence="1">
    <location>
        <begin position="19"/>
        <end position="28"/>
    </location>
</feature>
<keyword evidence="3" id="KW-1185">Reference proteome</keyword>
<evidence type="ECO:0000313" key="2">
    <source>
        <dbReference type="Ensembl" id="ENSGGOP00000037436.1"/>
    </source>
</evidence>